<accession>A0AAD6S118</accession>
<keyword evidence="3" id="KW-1185">Reference proteome</keyword>
<feature type="compositionally biased region" description="Basic and acidic residues" evidence="1">
    <location>
        <begin position="199"/>
        <end position="214"/>
    </location>
</feature>
<dbReference type="Proteomes" id="UP001218188">
    <property type="component" value="Unassembled WGS sequence"/>
</dbReference>
<dbReference type="AlphaFoldDB" id="A0AAD6S118"/>
<evidence type="ECO:0000256" key="1">
    <source>
        <dbReference type="SAM" id="MobiDB-lite"/>
    </source>
</evidence>
<protein>
    <submittedName>
        <fullName evidence="2">Uncharacterized protein</fullName>
    </submittedName>
</protein>
<name>A0AAD6S118_9AGAR</name>
<feature type="region of interest" description="Disordered" evidence="1">
    <location>
        <begin position="146"/>
        <end position="214"/>
    </location>
</feature>
<feature type="region of interest" description="Disordered" evidence="1">
    <location>
        <begin position="107"/>
        <end position="126"/>
    </location>
</feature>
<gene>
    <name evidence="2" type="ORF">C8F04DRAFT_1198137</name>
</gene>
<organism evidence="2 3">
    <name type="scientific">Mycena alexandri</name>
    <dbReference type="NCBI Taxonomy" id="1745969"/>
    <lineage>
        <taxon>Eukaryota</taxon>
        <taxon>Fungi</taxon>
        <taxon>Dikarya</taxon>
        <taxon>Basidiomycota</taxon>
        <taxon>Agaricomycotina</taxon>
        <taxon>Agaricomycetes</taxon>
        <taxon>Agaricomycetidae</taxon>
        <taxon>Agaricales</taxon>
        <taxon>Marasmiineae</taxon>
        <taxon>Mycenaceae</taxon>
        <taxon>Mycena</taxon>
    </lineage>
</organism>
<comment type="caution">
    <text evidence="2">The sequence shown here is derived from an EMBL/GenBank/DDBJ whole genome shotgun (WGS) entry which is preliminary data.</text>
</comment>
<dbReference type="EMBL" id="JARJCM010000309">
    <property type="protein sequence ID" value="KAJ7019048.1"/>
    <property type="molecule type" value="Genomic_DNA"/>
</dbReference>
<evidence type="ECO:0000313" key="2">
    <source>
        <dbReference type="EMBL" id="KAJ7019048.1"/>
    </source>
</evidence>
<sequence length="214" mass="23008">MQIRPPDVMRVLVSCTYSCFRPHPPLPLPMLVLALLPNARHPSVPIAPMPMTTPIPTHLPRSCTPDWQLGLYTYGVHACRSLSTSRSTEDDNGADAGIRCRGRLSARKGRVSNPIPSAPSICGTVSTAHTPRPHVYASRGRMREVRAFASPGEGGQKVTKREGGKGDRDGRDGGQREQGGGGDGDREDERGTLWGLRDAGAKGRGGDHCWVRAG</sequence>
<feature type="compositionally biased region" description="Basic and acidic residues" evidence="1">
    <location>
        <begin position="159"/>
        <end position="175"/>
    </location>
</feature>
<proteinExistence type="predicted"/>
<evidence type="ECO:0000313" key="3">
    <source>
        <dbReference type="Proteomes" id="UP001218188"/>
    </source>
</evidence>
<reference evidence="2" key="1">
    <citation type="submission" date="2023-03" db="EMBL/GenBank/DDBJ databases">
        <title>Massive genome expansion in bonnet fungi (Mycena s.s.) driven by repeated elements and novel gene families across ecological guilds.</title>
        <authorList>
            <consortium name="Lawrence Berkeley National Laboratory"/>
            <person name="Harder C.B."/>
            <person name="Miyauchi S."/>
            <person name="Viragh M."/>
            <person name="Kuo A."/>
            <person name="Thoen E."/>
            <person name="Andreopoulos B."/>
            <person name="Lu D."/>
            <person name="Skrede I."/>
            <person name="Drula E."/>
            <person name="Henrissat B."/>
            <person name="Morin E."/>
            <person name="Kohler A."/>
            <person name="Barry K."/>
            <person name="LaButti K."/>
            <person name="Morin E."/>
            <person name="Salamov A."/>
            <person name="Lipzen A."/>
            <person name="Mereny Z."/>
            <person name="Hegedus B."/>
            <person name="Baldrian P."/>
            <person name="Stursova M."/>
            <person name="Weitz H."/>
            <person name="Taylor A."/>
            <person name="Grigoriev I.V."/>
            <person name="Nagy L.G."/>
            <person name="Martin F."/>
            <person name="Kauserud H."/>
        </authorList>
    </citation>
    <scope>NUCLEOTIDE SEQUENCE</scope>
    <source>
        <strain evidence="2">CBHHK200</strain>
    </source>
</reference>